<evidence type="ECO:0000313" key="1">
    <source>
        <dbReference type="EMBL" id="EAT76782.1"/>
    </source>
</evidence>
<dbReference type="RefSeq" id="XP_001806075.1">
    <property type="nucleotide sequence ID" value="XM_001806023.1"/>
</dbReference>
<accession>Q0TXD4</accession>
<sequence length="160" mass="18661">MSKITETLRHQLHNITIVVPHQIHVRLVGNVFHVSTCSKPYKDKWSSCLTTNRDIKAYAGYERGSCVLGGLQWVPRATWARHLDSSWGPHWMCEEDLENKKFDVSLLLSCMKTCLYIRIHRDPNLDVTHCNYSRYRSRDSRWPRYKSASAVSRPSSYHPS</sequence>
<dbReference type="EMBL" id="CH445365">
    <property type="protein sequence ID" value="EAT76782.1"/>
    <property type="molecule type" value="Genomic_DNA"/>
</dbReference>
<dbReference type="InParanoid" id="Q0TXD4"/>
<reference evidence="2" key="1">
    <citation type="journal article" date="2007" name="Plant Cell">
        <title>Dothideomycete-plant interactions illuminated by genome sequencing and EST analysis of the wheat pathogen Stagonospora nodorum.</title>
        <authorList>
            <person name="Hane J.K."/>
            <person name="Lowe R.G."/>
            <person name="Solomon P.S."/>
            <person name="Tan K.C."/>
            <person name="Schoch C.L."/>
            <person name="Spatafora J.W."/>
            <person name="Crous P.W."/>
            <person name="Kodira C."/>
            <person name="Birren B.W."/>
            <person name="Galagan J.E."/>
            <person name="Torriani S.F."/>
            <person name="McDonald B.A."/>
            <person name="Oliver R.P."/>
        </authorList>
    </citation>
    <scope>NUCLEOTIDE SEQUENCE [LARGE SCALE GENOMIC DNA]</scope>
    <source>
        <strain evidence="2">SN15 / ATCC MYA-4574 / FGSC 10173</strain>
    </source>
</reference>
<protein>
    <submittedName>
        <fullName evidence="1">Uncharacterized protein</fullName>
    </submittedName>
</protein>
<proteinExistence type="predicted"/>
<organism evidence="1 2">
    <name type="scientific">Phaeosphaeria nodorum (strain SN15 / ATCC MYA-4574 / FGSC 10173)</name>
    <name type="common">Glume blotch fungus</name>
    <name type="synonym">Parastagonospora nodorum</name>
    <dbReference type="NCBI Taxonomy" id="321614"/>
    <lineage>
        <taxon>Eukaryota</taxon>
        <taxon>Fungi</taxon>
        <taxon>Dikarya</taxon>
        <taxon>Ascomycota</taxon>
        <taxon>Pezizomycotina</taxon>
        <taxon>Dothideomycetes</taxon>
        <taxon>Pleosporomycetidae</taxon>
        <taxon>Pleosporales</taxon>
        <taxon>Pleosporineae</taxon>
        <taxon>Phaeosphaeriaceae</taxon>
        <taxon>Parastagonospora</taxon>
    </lineage>
</organism>
<dbReference type="KEGG" id="pno:SNOG_15944"/>
<dbReference type="Proteomes" id="UP000001055">
    <property type="component" value="Unassembled WGS sequence"/>
</dbReference>
<gene>
    <name evidence="1" type="ORF">SNOG_15944</name>
</gene>
<evidence type="ECO:0000313" key="2">
    <source>
        <dbReference type="Proteomes" id="UP000001055"/>
    </source>
</evidence>
<dbReference type="GeneID" id="5983005"/>
<dbReference type="AlphaFoldDB" id="Q0TXD4"/>
<name>Q0TXD4_PHANO</name>